<protein>
    <submittedName>
        <fullName evidence="2">Uncharacterized protein</fullName>
    </submittedName>
</protein>
<dbReference type="EMBL" id="SRPW01000714">
    <property type="protein sequence ID" value="KAG6012650.1"/>
    <property type="molecule type" value="Genomic_DNA"/>
</dbReference>
<organism evidence="2 3">
    <name type="scientific">Claviceps pusilla</name>
    <dbReference type="NCBI Taxonomy" id="123648"/>
    <lineage>
        <taxon>Eukaryota</taxon>
        <taxon>Fungi</taxon>
        <taxon>Dikarya</taxon>
        <taxon>Ascomycota</taxon>
        <taxon>Pezizomycotina</taxon>
        <taxon>Sordariomycetes</taxon>
        <taxon>Hypocreomycetidae</taxon>
        <taxon>Hypocreales</taxon>
        <taxon>Clavicipitaceae</taxon>
        <taxon>Claviceps</taxon>
    </lineage>
</organism>
<evidence type="ECO:0000313" key="3">
    <source>
        <dbReference type="Proteomes" id="UP000748025"/>
    </source>
</evidence>
<evidence type="ECO:0000256" key="1">
    <source>
        <dbReference type="SAM" id="MobiDB-lite"/>
    </source>
</evidence>
<keyword evidence="3" id="KW-1185">Reference proteome</keyword>
<name>A0A9P7NC55_9HYPO</name>
<gene>
    <name evidence="2" type="ORF">E4U43_007707</name>
</gene>
<reference evidence="2" key="1">
    <citation type="journal article" date="2020" name="bioRxiv">
        <title>Whole genome comparisons of ergot fungi reveals the divergence and evolution of species within the genus Claviceps are the result of varying mechanisms driving genome evolution and host range expansion.</title>
        <authorList>
            <person name="Wyka S.A."/>
            <person name="Mondo S.J."/>
            <person name="Liu M."/>
            <person name="Dettman J."/>
            <person name="Nalam V."/>
            <person name="Broders K.D."/>
        </authorList>
    </citation>
    <scope>NUCLEOTIDE SEQUENCE</scope>
    <source>
        <strain evidence="2">CCC 602</strain>
    </source>
</reference>
<sequence>MVEKQTCPMEQEVSSMQQTSFARDNGQPTEQDVETFKRTNNIGEYHHQTKRIRLGHRQSERHPEQYTNDMSSKTSSSWKLIDMLQSHRVNTMTDLVRIERIAATTPSAADARAFQAPMTAAWVHYVTSHQLTTELRTLTPNYPFATGLVREAYARVRQDPFSNRSWNLAWLVLTKMREDGLIAAYARLEALKPEMWGGKQVGEEDVARLAACFEGEWDAAVETMLRHWTVPPTWF</sequence>
<dbReference type="OrthoDB" id="4932428at2759"/>
<dbReference type="AlphaFoldDB" id="A0A9P7NC55"/>
<feature type="region of interest" description="Disordered" evidence="1">
    <location>
        <begin position="1"/>
        <end position="31"/>
    </location>
</feature>
<evidence type="ECO:0000313" key="2">
    <source>
        <dbReference type="EMBL" id="KAG6012650.1"/>
    </source>
</evidence>
<comment type="caution">
    <text evidence="2">The sequence shown here is derived from an EMBL/GenBank/DDBJ whole genome shotgun (WGS) entry which is preliminary data.</text>
</comment>
<accession>A0A9P7NC55</accession>
<proteinExistence type="predicted"/>
<feature type="compositionally biased region" description="Polar residues" evidence="1">
    <location>
        <begin position="12"/>
        <end position="30"/>
    </location>
</feature>
<dbReference type="Proteomes" id="UP000748025">
    <property type="component" value="Unassembled WGS sequence"/>
</dbReference>